<dbReference type="GO" id="GO:0006613">
    <property type="term" value="P:cotranslational protein targeting to membrane"/>
    <property type="evidence" value="ECO:0007669"/>
    <property type="project" value="UniProtKB-ARBA"/>
</dbReference>
<dbReference type="Gene3D" id="2.20.70.30">
    <property type="entry name" value="Nascent polypeptide-associated complex domain"/>
    <property type="match status" value="1"/>
</dbReference>
<dbReference type="AlphaFoldDB" id="A0A1E5R7Q2"/>
<keyword evidence="8" id="KW-1185">Reference proteome</keyword>
<evidence type="ECO:0000256" key="4">
    <source>
        <dbReference type="RuleBase" id="RU361272"/>
    </source>
</evidence>
<keyword evidence="3" id="KW-0653">Protein transport</keyword>
<dbReference type="SMART" id="SM01407">
    <property type="entry name" value="NAC"/>
    <property type="match status" value="1"/>
</dbReference>
<dbReference type="Pfam" id="PF01849">
    <property type="entry name" value="NAC"/>
    <property type="match status" value="1"/>
</dbReference>
<comment type="subcellular location">
    <subcellularLocation>
        <location evidence="1">Cytoplasm</location>
    </subcellularLocation>
</comment>
<reference evidence="8" key="1">
    <citation type="journal article" date="2016" name="Genome Announc.">
        <title>Genome sequences of three species of Hanseniaspora isolated from spontaneous wine fermentations.</title>
        <authorList>
            <person name="Sternes P.R."/>
            <person name="Lee D."/>
            <person name="Kutyna D.R."/>
            <person name="Borneman A.R."/>
        </authorList>
    </citation>
    <scope>NUCLEOTIDE SEQUENCE [LARGE SCALE GENOMIC DNA]</scope>
    <source>
        <strain evidence="8">AWRI3579</strain>
    </source>
</reference>
<dbReference type="InterPro" id="IPR038187">
    <property type="entry name" value="NAC_A/B_dom_sf"/>
</dbReference>
<keyword evidence="4" id="KW-0805">Transcription regulation</keyword>
<evidence type="ECO:0000256" key="2">
    <source>
        <dbReference type="ARBA" id="ARBA00005296"/>
    </source>
</evidence>
<dbReference type="PROSITE" id="PS51151">
    <property type="entry name" value="NAC_AB"/>
    <property type="match status" value="1"/>
</dbReference>
<sequence>MPVDPAKLAKLQKMSGTNKVGGIRRKQVSKENTSKKDDTKLLNTMASLKAVNMSDVAEANFFQENGQVLHFDKVGVQVAAQNNTTAFYGMPKEKQLQELFPNIITQLGDDSLNALTQMAQQMEAAKKAQAGAEANPAETADDGIPSVEGKTFEDDVE</sequence>
<protein>
    <recommendedName>
        <fullName evidence="4">Nascent polypeptide-associated complex subunit beta</fullName>
    </recommendedName>
</protein>
<evidence type="ECO:0000313" key="7">
    <source>
        <dbReference type="EMBL" id="OEJ82942.1"/>
    </source>
</evidence>
<evidence type="ECO:0000256" key="3">
    <source>
        <dbReference type="ARBA" id="ARBA00022927"/>
    </source>
</evidence>
<dbReference type="OrthoDB" id="8033832at2759"/>
<gene>
    <name evidence="7" type="ORF">AWRI3579_g3238</name>
</gene>
<organism evidence="7 8">
    <name type="scientific">Hanseniaspora osmophila</name>
    <dbReference type="NCBI Taxonomy" id="56408"/>
    <lineage>
        <taxon>Eukaryota</taxon>
        <taxon>Fungi</taxon>
        <taxon>Dikarya</taxon>
        <taxon>Ascomycota</taxon>
        <taxon>Saccharomycotina</taxon>
        <taxon>Saccharomycetes</taxon>
        <taxon>Saccharomycodales</taxon>
        <taxon>Saccharomycodaceae</taxon>
        <taxon>Hanseniaspora</taxon>
    </lineage>
</organism>
<evidence type="ECO:0000313" key="8">
    <source>
        <dbReference type="Proteomes" id="UP000095728"/>
    </source>
</evidence>
<dbReference type="PANTHER" id="PTHR10351">
    <property type="entry name" value="TRANSCRIPTION FACTOR BTF3 FAMILY MEMBER"/>
    <property type="match status" value="1"/>
</dbReference>
<evidence type="ECO:0000256" key="1">
    <source>
        <dbReference type="ARBA" id="ARBA00004496"/>
    </source>
</evidence>
<dbReference type="STRING" id="56408.A0A1E5R7Q2"/>
<feature type="domain" description="NAC-A/B" evidence="6">
    <location>
        <begin position="35"/>
        <end position="100"/>
    </location>
</feature>
<dbReference type="GO" id="GO:0005854">
    <property type="term" value="C:nascent polypeptide-associated complex"/>
    <property type="evidence" value="ECO:0007669"/>
    <property type="project" value="UniProtKB-ARBA"/>
</dbReference>
<dbReference type="GO" id="GO:0015031">
    <property type="term" value="P:protein transport"/>
    <property type="evidence" value="ECO:0007669"/>
    <property type="project" value="UniProtKB-KW"/>
</dbReference>
<proteinExistence type="inferred from homology"/>
<dbReference type="InParanoid" id="A0A1E5R7Q2"/>
<comment type="subunit">
    <text evidence="4">Part of the nascent polypeptide-associated complex (NAC).</text>
</comment>
<accession>A0A1E5R7Q2</accession>
<dbReference type="CDD" id="cd22055">
    <property type="entry name" value="NAC_BTF3"/>
    <property type="match status" value="1"/>
</dbReference>
<feature type="compositionally biased region" description="Low complexity" evidence="5">
    <location>
        <begin position="124"/>
        <end position="134"/>
    </location>
</feature>
<dbReference type="Proteomes" id="UP000095728">
    <property type="component" value="Unassembled WGS sequence"/>
</dbReference>
<feature type="region of interest" description="Disordered" evidence="5">
    <location>
        <begin position="1"/>
        <end position="36"/>
    </location>
</feature>
<dbReference type="InterPro" id="IPR039370">
    <property type="entry name" value="BTF3"/>
</dbReference>
<feature type="region of interest" description="Disordered" evidence="5">
    <location>
        <begin position="124"/>
        <end position="157"/>
    </location>
</feature>
<keyword evidence="4" id="KW-0804">Transcription</keyword>
<dbReference type="FunCoup" id="A0A1E5R7Q2">
    <property type="interactions" value="1189"/>
</dbReference>
<name>A0A1E5R7Q2_9ASCO</name>
<evidence type="ECO:0000259" key="6">
    <source>
        <dbReference type="PROSITE" id="PS51151"/>
    </source>
</evidence>
<dbReference type="EMBL" id="LPNM01000009">
    <property type="protein sequence ID" value="OEJ82942.1"/>
    <property type="molecule type" value="Genomic_DNA"/>
</dbReference>
<evidence type="ECO:0000256" key="5">
    <source>
        <dbReference type="SAM" id="MobiDB-lite"/>
    </source>
</evidence>
<dbReference type="InterPro" id="IPR002715">
    <property type="entry name" value="Nas_poly-pep-assoc_cplx_dom"/>
</dbReference>
<comment type="caution">
    <text evidence="7">The sequence shown here is derived from an EMBL/GenBank/DDBJ whole genome shotgun (WGS) entry which is preliminary data.</text>
</comment>
<keyword evidence="3" id="KW-0813">Transport</keyword>
<comment type="similarity">
    <text evidence="2 4">Belongs to the NAC-beta family.</text>
</comment>
<dbReference type="FunFam" id="2.20.70.30:FF:000001">
    <property type="entry name" value="Transcription factor BTF3 homolog"/>
    <property type="match status" value="1"/>
</dbReference>